<dbReference type="GeneID" id="54410865"/>
<evidence type="ECO:0000313" key="8">
    <source>
        <dbReference type="Proteomes" id="UP000799771"/>
    </source>
</evidence>
<keyword evidence="2" id="KW-0645">Protease</keyword>
<protein>
    <submittedName>
        <fullName evidence="7">Cysteine proteinase</fullName>
    </submittedName>
</protein>
<evidence type="ECO:0000256" key="2">
    <source>
        <dbReference type="ARBA" id="ARBA00022670"/>
    </source>
</evidence>
<dbReference type="GO" id="GO:0005634">
    <property type="term" value="C:nucleus"/>
    <property type="evidence" value="ECO:0007669"/>
    <property type="project" value="TreeGrafter"/>
</dbReference>
<dbReference type="InterPro" id="IPR038765">
    <property type="entry name" value="Papain-like_cys_pep_sf"/>
</dbReference>
<dbReference type="PANTHER" id="PTHR12606">
    <property type="entry name" value="SENTRIN/SUMO-SPECIFIC PROTEASE"/>
    <property type="match status" value="1"/>
</dbReference>
<dbReference type="GO" id="GO:0006508">
    <property type="term" value="P:proteolysis"/>
    <property type="evidence" value="ECO:0007669"/>
    <property type="project" value="UniProtKB-KW"/>
</dbReference>
<feature type="region of interest" description="Disordered" evidence="5">
    <location>
        <begin position="124"/>
        <end position="155"/>
    </location>
</feature>
<organism evidence="7 8">
    <name type="scientific">Dothidotthia symphoricarpi CBS 119687</name>
    <dbReference type="NCBI Taxonomy" id="1392245"/>
    <lineage>
        <taxon>Eukaryota</taxon>
        <taxon>Fungi</taxon>
        <taxon>Dikarya</taxon>
        <taxon>Ascomycota</taxon>
        <taxon>Pezizomycotina</taxon>
        <taxon>Dothideomycetes</taxon>
        <taxon>Pleosporomycetidae</taxon>
        <taxon>Pleosporales</taxon>
        <taxon>Dothidotthiaceae</taxon>
        <taxon>Dothidotthia</taxon>
    </lineage>
</organism>
<evidence type="ECO:0000259" key="6">
    <source>
        <dbReference type="PROSITE" id="PS50600"/>
    </source>
</evidence>
<evidence type="ECO:0000256" key="3">
    <source>
        <dbReference type="ARBA" id="ARBA00022801"/>
    </source>
</evidence>
<evidence type="ECO:0000256" key="5">
    <source>
        <dbReference type="SAM" id="MobiDB-lite"/>
    </source>
</evidence>
<dbReference type="RefSeq" id="XP_033523673.1">
    <property type="nucleotide sequence ID" value="XM_033670433.1"/>
</dbReference>
<feature type="compositionally biased region" description="Low complexity" evidence="5">
    <location>
        <begin position="126"/>
        <end position="135"/>
    </location>
</feature>
<feature type="region of interest" description="Disordered" evidence="5">
    <location>
        <begin position="297"/>
        <end position="316"/>
    </location>
</feature>
<keyword evidence="8" id="KW-1185">Reference proteome</keyword>
<feature type="compositionally biased region" description="Polar residues" evidence="5">
    <location>
        <begin position="472"/>
        <end position="487"/>
    </location>
</feature>
<dbReference type="PROSITE" id="PS50600">
    <property type="entry name" value="ULP_PROTEASE"/>
    <property type="match status" value="1"/>
</dbReference>
<proteinExistence type="inferred from homology"/>
<feature type="compositionally biased region" description="Low complexity" evidence="5">
    <location>
        <begin position="146"/>
        <end position="155"/>
    </location>
</feature>
<feature type="domain" description="Ubiquitin-like protease family profile" evidence="6">
    <location>
        <begin position="577"/>
        <end position="755"/>
    </location>
</feature>
<keyword evidence="3" id="KW-0378">Hydrolase</keyword>
<feature type="region of interest" description="Disordered" evidence="5">
    <location>
        <begin position="449"/>
        <end position="487"/>
    </location>
</feature>
<feature type="region of interest" description="Disordered" evidence="5">
    <location>
        <begin position="211"/>
        <end position="234"/>
    </location>
</feature>
<reference evidence="7" key="1">
    <citation type="journal article" date="2020" name="Stud. Mycol.">
        <title>101 Dothideomycetes genomes: a test case for predicting lifestyles and emergence of pathogens.</title>
        <authorList>
            <person name="Haridas S."/>
            <person name="Albert R."/>
            <person name="Binder M."/>
            <person name="Bloem J."/>
            <person name="Labutti K."/>
            <person name="Salamov A."/>
            <person name="Andreopoulos B."/>
            <person name="Baker S."/>
            <person name="Barry K."/>
            <person name="Bills G."/>
            <person name="Bluhm B."/>
            <person name="Cannon C."/>
            <person name="Castanera R."/>
            <person name="Culley D."/>
            <person name="Daum C."/>
            <person name="Ezra D."/>
            <person name="Gonzalez J."/>
            <person name="Henrissat B."/>
            <person name="Kuo A."/>
            <person name="Liang C."/>
            <person name="Lipzen A."/>
            <person name="Lutzoni F."/>
            <person name="Magnuson J."/>
            <person name="Mondo S."/>
            <person name="Nolan M."/>
            <person name="Ohm R."/>
            <person name="Pangilinan J."/>
            <person name="Park H.-J."/>
            <person name="Ramirez L."/>
            <person name="Alfaro M."/>
            <person name="Sun H."/>
            <person name="Tritt A."/>
            <person name="Yoshinaga Y."/>
            <person name="Zwiers L.-H."/>
            <person name="Turgeon B."/>
            <person name="Goodwin S."/>
            <person name="Spatafora J."/>
            <person name="Crous P."/>
            <person name="Grigoriev I."/>
        </authorList>
    </citation>
    <scope>NUCLEOTIDE SEQUENCE</scope>
    <source>
        <strain evidence="7">CBS 119687</strain>
    </source>
</reference>
<sequence>MAKRDFGSAFSYSEPEGMIVATGNGFDAPQPQAQLYAPDSPTALLRIPGQWPQEQSFVAEDEASHFTGASFFTTESKFATCLTCITRILAMPVRLAQRFLRQQTIRALPVISEQGARKKRLVDAGPADAPYTPTRPRARVTRRHSPSTPTPISQPTFTQRAISPVFSRLSAAFPVTASSLADWSPSPTPPSNRIVDSPVLESLDVDSDDDFSFSDVVSGTPPHNPHTGSPVKRVWNPRTLEFQARSPAIPLLQTSPSGSPHIKQFSPSAHQRILRNAAITPTQRHLHRVQLRARLRGAAPGPSSPQADHTIPSPALPLSLNSELKEREFKASALKLNAEHIAHQANLANERYKAVLQTRDTRNTEIRAAEAHDVETAPTNLAHTVDEDLSTLPDANNDYADYENDLSFLEDAPAPPRAKSVRWTEHGDVKPFYFDERVSEMLDSTLETIASSPVRTSTHESDSSEDDRDNLSVASESPTKGSPKVQANASTELVGFHGVPADTWDSANDDSLDESQISIELFEELQADLEKKLALAPRPVVKTPLVAPLTKDEKALLDSAAAKTNHGLDQDAHVVKRKLSARDFGTLLPAQFNGSARAWLNDEIVNEYLSILVGYEKHSAGFEHKRNGPAPHVHAFTSHWYTSIQNGAKAVERWAGRVQLAGKQYLDAELLLYPICDGSHWRLLAVKPKARTIEYLDSLGLGGTKYIAKMREYLAHELKDLYIAEEWNVIEHQRSARQLNGSDCGVFTLLNALALLRDEEAKRVVACEGMLEARERIAITLMAGRPTTEMN</sequence>
<dbReference type="SUPFAM" id="SSF54001">
    <property type="entry name" value="Cysteine proteinases"/>
    <property type="match status" value="1"/>
</dbReference>
<evidence type="ECO:0000313" key="7">
    <source>
        <dbReference type="EMBL" id="KAF2129284.1"/>
    </source>
</evidence>
<dbReference type="Gene3D" id="3.40.395.10">
    <property type="entry name" value="Adenoviral Proteinase, Chain A"/>
    <property type="match status" value="1"/>
</dbReference>
<dbReference type="Proteomes" id="UP000799771">
    <property type="component" value="Unassembled WGS sequence"/>
</dbReference>
<dbReference type="OrthoDB" id="1939479at2759"/>
<evidence type="ECO:0000256" key="1">
    <source>
        <dbReference type="ARBA" id="ARBA00005234"/>
    </source>
</evidence>
<keyword evidence="4" id="KW-0788">Thiol protease</keyword>
<gene>
    <name evidence="7" type="ORF">P153DRAFT_385500</name>
</gene>
<dbReference type="Pfam" id="PF02902">
    <property type="entry name" value="Peptidase_C48"/>
    <property type="match status" value="1"/>
</dbReference>
<accession>A0A6A6AEB4</accession>
<evidence type="ECO:0000256" key="4">
    <source>
        <dbReference type="ARBA" id="ARBA00022807"/>
    </source>
</evidence>
<dbReference type="GO" id="GO:0016929">
    <property type="term" value="F:deSUMOylase activity"/>
    <property type="evidence" value="ECO:0007669"/>
    <property type="project" value="TreeGrafter"/>
</dbReference>
<comment type="similarity">
    <text evidence="1">Belongs to the peptidase C48 family.</text>
</comment>
<dbReference type="PANTHER" id="PTHR12606:SF141">
    <property type="entry name" value="GH15225P-RELATED"/>
    <property type="match status" value="1"/>
</dbReference>
<name>A0A6A6AEB4_9PLEO</name>
<feature type="compositionally biased region" description="Basic residues" evidence="5">
    <location>
        <begin position="136"/>
        <end position="145"/>
    </location>
</feature>
<dbReference type="EMBL" id="ML977506">
    <property type="protein sequence ID" value="KAF2129284.1"/>
    <property type="molecule type" value="Genomic_DNA"/>
</dbReference>
<dbReference type="InterPro" id="IPR003653">
    <property type="entry name" value="Peptidase_C48_C"/>
</dbReference>
<dbReference type="AlphaFoldDB" id="A0A6A6AEB4"/>
<dbReference type="GO" id="GO:0016926">
    <property type="term" value="P:protein desumoylation"/>
    <property type="evidence" value="ECO:0007669"/>
    <property type="project" value="TreeGrafter"/>
</dbReference>